<name>A0A9N8PQJ5_9PEZI</name>
<dbReference type="EMBL" id="CAINUL010000003">
    <property type="protein sequence ID" value="CAD0109108.1"/>
    <property type="molecule type" value="Genomic_DNA"/>
</dbReference>
<reference evidence="2" key="1">
    <citation type="submission" date="2020-06" db="EMBL/GenBank/DDBJ databases">
        <authorList>
            <person name="Onetto C."/>
        </authorList>
    </citation>
    <scope>NUCLEOTIDE SEQUENCE</scope>
</reference>
<feature type="compositionally biased region" description="Low complexity" evidence="1">
    <location>
        <begin position="26"/>
        <end position="42"/>
    </location>
</feature>
<organism evidence="2 3">
    <name type="scientific">Aureobasidium uvarum</name>
    <dbReference type="NCBI Taxonomy" id="2773716"/>
    <lineage>
        <taxon>Eukaryota</taxon>
        <taxon>Fungi</taxon>
        <taxon>Dikarya</taxon>
        <taxon>Ascomycota</taxon>
        <taxon>Pezizomycotina</taxon>
        <taxon>Dothideomycetes</taxon>
        <taxon>Dothideomycetidae</taxon>
        <taxon>Dothideales</taxon>
        <taxon>Saccotheciaceae</taxon>
        <taxon>Aureobasidium</taxon>
    </lineage>
</organism>
<evidence type="ECO:0000313" key="3">
    <source>
        <dbReference type="Proteomes" id="UP000745764"/>
    </source>
</evidence>
<sequence>MMLQHPQHPSTLTISPDTCCVPTMPSPRASPALRPSSPMSSRFEPTPRYELQPPSPRGLHPRSAATSSQMRHRNSAAANTLKLPGLPRFHPANFPSSQSSSTANTPGTSPTSPSNPPASPKAQQRLYSEAQKQLYLYQREILAAQAAVTAAANATSGRPQSARFEKPLSPRLAPLGSPGPVTPLELEGQDGYMLAGAHASSAAAHAVAAQEAAAQLSAQHSDLVDKLIEQEVRRSTDLDRAMENVTR</sequence>
<feature type="region of interest" description="Disordered" evidence="1">
    <location>
        <begin position="1"/>
        <end position="125"/>
    </location>
</feature>
<dbReference type="OrthoDB" id="5403157at2759"/>
<accession>A0A9N8PQJ5</accession>
<comment type="caution">
    <text evidence="2">The sequence shown here is derived from an EMBL/GenBank/DDBJ whole genome shotgun (WGS) entry which is preliminary data.</text>
</comment>
<keyword evidence="3" id="KW-1185">Reference proteome</keyword>
<evidence type="ECO:0000313" key="2">
    <source>
        <dbReference type="EMBL" id="CAD0109108.1"/>
    </source>
</evidence>
<evidence type="ECO:0000256" key="1">
    <source>
        <dbReference type="SAM" id="MobiDB-lite"/>
    </source>
</evidence>
<gene>
    <name evidence="2" type="ORF">AWRI4620_LOCUS3363</name>
</gene>
<proteinExistence type="predicted"/>
<dbReference type="Proteomes" id="UP000745764">
    <property type="component" value="Unassembled WGS sequence"/>
</dbReference>
<protein>
    <submittedName>
        <fullName evidence="2">Uncharacterized protein</fullName>
    </submittedName>
</protein>
<feature type="compositionally biased region" description="Low complexity" evidence="1">
    <location>
        <begin position="99"/>
        <end position="112"/>
    </location>
</feature>
<dbReference type="AlphaFoldDB" id="A0A9N8PQJ5"/>
<feature type="compositionally biased region" description="Polar residues" evidence="1">
    <location>
        <begin position="7"/>
        <end position="16"/>
    </location>
</feature>